<name>A0A0W0SBP6_9GAMM</name>
<dbReference type="OrthoDB" id="5635022at2"/>
<dbReference type="RefSeq" id="WP_058388142.1">
    <property type="nucleotide sequence ID" value="NZ_LNXW01000013.1"/>
</dbReference>
<dbReference type="AlphaFoldDB" id="A0A0W0SBP6"/>
<sequence>MPAKDAHSNLITEISQIKTTEQHQLILDLIHKKQYSKALLYGCKNCNPQDTILTELLAVLIRNREALFLDVDIKENGLGPIDYTITNQNYTLHFLLEKANANANKFLKPVWMQLIANAVYKIASHENAQYKKDRESINALFKELPLKNSFLTDQENAQFDVKRLICLLHILRHLQQYYNNLNDSSLVDCKLSPFEREVLYYRRIDYIRENINRFSIIISNLSGSLRSRYKTQLEPLSWITLEQLGGATAKTTPEMVFHFALEKKITDLRFDDAENSLFLENSDREELVEEAIPSVLHEINALNQFFRSLLTKELKPETPTVDKPLILPNVKAITRYFLETKYLIDLLNLVNYTEGEVYDLDKVNTLSGLSGVKVLFTTLPPEVQYRRRIDLSTKAGQHALLRRFQRIGELLTGKKSDFTEFDETIDFRALITLRDGICHQDEGNNKFIIDNLLKDKDKLETIASVEMYSLFKRAQKFIASRQKVYGAYKENPKEFWASVLKAEQERFQVAQEKAKSKQEVVVEAPERRIPQQEEDEFFILLELLKSELLKQMITIPNLQEMITECQTLFDGTAEILSKKRIGELLQPFSKFKKTEYESQYKRMAQILTNATSKPRTTAVERQQKRLQEQNEAALRKAARESIFIGLDHIRELAKQLMASPVREHMLTPLKRVDAAIEALNNMQEFLVEAGYLVIGQPHKNLKSWDLYHARQGGADLVQLLVSNHQLSDALEYNAGQLLQHLDTIKGYAEAHSSKQLTVGYEALRNLRNYIEHGDPLTETQEINLNKNSPSAFQHQKVLAPKIIELIFELLPDLLQIKKVMERNQALQTLASVPVDPLATKEIESSVSVEAASAKKPSPLVTKSIFNYSVDKIEAEDLPAQNCTP</sequence>
<protein>
    <submittedName>
        <fullName evidence="1">Uncharacterized protein</fullName>
    </submittedName>
</protein>
<comment type="caution">
    <text evidence="1">The sequence shown here is derived from an EMBL/GenBank/DDBJ whole genome shotgun (WGS) entry which is preliminary data.</text>
</comment>
<accession>A0A0W0SBP6</accession>
<evidence type="ECO:0000313" key="1">
    <source>
        <dbReference type="EMBL" id="KTC80874.1"/>
    </source>
</evidence>
<proteinExistence type="predicted"/>
<dbReference type="Proteomes" id="UP000054921">
    <property type="component" value="Unassembled WGS sequence"/>
</dbReference>
<dbReference type="PATRIC" id="fig|28084.5.peg.3139"/>
<organism evidence="1 2">
    <name type="scientific">Legionella cherrii</name>
    <dbReference type="NCBI Taxonomy" id="28084"/>
    <lineage>
        <taxon>Bacteria</taxon>
        <taxon>Pseudomonadati</taxon>
        <taxon>Pseudomonadota</taxon>
        <taxon>Gammaproteobacteria</taxon>
        <taxon>Legionellales</taxon>
        <taxon>Legionellaceae</taxon>
        <taxon>Legionella</taxon>
    </lineage>
</organism>
<evidence type="ECO:0000313" key="2">
    <source>
        <dbReference type="Proteomes" id="UP000054921"/>
    </source>
</evidence>
<gene>
    <name evidence="1" type="ORF">Lche_2894</name>
</gene>
<dbReference type="EMBL" id="LNXW01000013">
    <property type="protein sequence ID" value="KTC80874.1"/>
    <property type="molecule type" value="Genomic_DNA"/>
</dbReference>
<reference evidence="1 2" key="1">
    <citation type="submission" date="2015-11" db="EMBL/GenBank/DDBJ databases">
        <title>Genomic analysis of 38 Legionella species identifies large and diverse effector repertoires.</title>
        <authorList>
            <person name="Burstein D."/>
            <person name="Amaro F."/>
            <person name="Zusman T."/>
            <person name="Lifshitz Z."/>
            <person name="Cohen O."/>
            <person name="Gilbert J.A."/>
            <person name="Pupko T."/>
            <person name="Shuman H.A."/>
            <person name="Segal G."/>
        </authorList>
    </citation>
    <scope>NUCLEOTIDE SEQUENCE [LARGE SCALE GENOMIC DNA]</scope>
    <source>
        <strain evidence="1 2">ORW</strain>
    </source>
</reference>